<evidence type="ECO:0000313" key="3">
    <source>
        <dbReference type="Proteomes" id="UP000179880"/>
    </source>
</evidence>
<feature type="domain" description="Transposase IS200-like" evidence="1">
    <location>
        <begin position="7"/>
        <end position="150"/>
    </location>
</feature>
<evidence type="ECO:0000259" key="1">
    <source>
        <dbReference type="SMART" id="SM01321"/>
    </source>
</evidence>
<dbReference type="Proteomes" id="UP000179880">
    <property type="component" value="Unassembled WGS sequence"/>
</dbReference>
<gene>
    <name evidence="2" type="ORF">A3B93_02320</name>
</gene>
<sequence length="232" mass="27724">MRKDLFTVGSYVHVFNRGHRKMPIVREISDKWRFLKMLYYFNDENAIDNWDRELQKYNISLFGRPKHWPNQKPLVIILAYCLMENHYHLLLKEIQKNGISRFMRKLGTGMTNYFNTKYKEVGTLFQGSYKARRVDKDMYLRDLSVYIQVKNPFELYPRGLQKAIEEFDKAYNFAQTYNFCSLADYSGKRKSPIVNKELLGKLFSKPSEYKKFSYDSMIARKTDDFLGDLTID</sequence>
<dbReference type="Gene3D" id="3.30.70.1290">
    <property type="entry name" value="Transposase IS200-like"/>
    <property type="match status" value="1"/>
</dbReference>
<dbReference type="GO" id="GO:0004803">
    <property type="term" value="F:transposase activity"/>
    <property type="evidence" value="ECO:0007669"/>
    <property type="project" value="InterPro"/>
</dbReference>
<dbReference type="PANTHER" id="PTHR34322:SF2">
    <property type="entry name" value="TRANSPOSASE IS200-LIKE DOMAIN-CONTAINING PROTEIN"/>
    <property type="match status" value="1"/>
</dbReference>
<accession>A0A1F6WJ89</accession>
<evidence type="ECO:0000313" key="2">
    <source>
        <dbReference type="EMBL" id="OGI81958.1"/>
    </source>
</evidence>
<dbReference type="SMART" id="SM01321">
    <property type="entry name" value="Y1_Tnp"/>
    <property type="match status" value="1"/>
</dbReference>
<proteinExistence type="predicted"/>
<dbReference type="GO" id="GO:0003677">
    <property type="term" value="F:DNA binding"/>
    <property type="evidence" value="ECO:0007669"/>
    <property type="project" value="InterPro"/>
</dbReference>
<dbReference type="AlphaFoldDB" id="A0A1F6WJ89"/>
<name>A0A1F6WJ89_9BACT</name>
<dbReference type="InterPro" id="IPR036515">
    <property type="entry name" value="Transposase_17_sf"/>
</dbReference>
<dbReference type="SUPFAM" id="SSF143422">
    <property type="entry name" value="Transposase IS200-like"/>
    <property type="match status" value="1"/>
</dbReference>
<comment type="caution">
    <text evidence="2">The sequence shown here is derived from an EMBL/GenBank/DDBJ whole genome shotgun (WGS) entry which is preliminary data.</text>
</comment>
<dbReference type="Pfam" id="PF01797">
    <property type="entry name" value="Y1_Tnp"/>
    <property type="match status" value="1"/>
</dbReference>
<protein>
    <recommendedName>
        <fullName evidence="1">Transposase IS200-like domain-containing protein</fullName>
    </recommendedName>
</protein>
<organism evidence="2 3">
    <name type="scientific">Candidatus Nomurabacteria bacterium RIFCSPHIGHO2_02_FULL_42_24</name>
    <dbReference type="NCBI Taxonomy" id="1801757"/>
    <lineage>
        <taxon>Bacteria</taxon>
        <taxon>Candidatus Nomuraibacteriota</taxon>
    </lineage>
</organism>
<dbReference type="EMBL" id="MFUH01000016">
    <property type="protein sequence ID" value="OGI81958.1"/>
    <property type="molecule type" value="Genomic_DNA"/>
</dbReference>
<dbReference type="PANTHER" id="PTHR34322">
    <property type="entry name" value="TRANSPOSASE, Y1_TNP DOMAIN-CONTAINING"/>
    <property type="match status" value="1"/>
</dbReference>
<reference evidence="2 3" key="1">
    <citation type="journal article" date="2016" name="Nat. Commun.">
        <title>Thousands of microbial genomes shed light on interconnected biogeochemical processes in an aquifer system.</title>
        <authorList>
            <person name="Anantharaman K."/>
            <person name="Brown C.T."/>
            <person name="Hug L.A."/>
            <person name="Sharon I."/>
            <person name="Castelle C.J."/>
            <person name="Probst A.J."/>
            <person name="Thomas B.C."/>
            <person name="Singh A."/>
            <person name="Wilkins M.J."/>
            <person name="Karaoz U."/>
            <person name="Brodie E.L."/>
            <person name="Williams K.H."/>
            <person name="Hubbard S.S."/>
            <person name="Banfield J.F."/>
        </authorList>
    </citation>
    <scope>NUCLEOTIDE SEQUENCE [LARGE SCALE GENOMIC DNA]</scope>
</reference>
<dbReference type="InterPro" id="IPR002686">
    <property type="entry name" value="Transposase_17"/>
</dbReference>
<dbReference type="GO" id="GO:0006313">
    <property type="term" value="P:DNA transposition"/>
    <property type="evidence" value="ECO:0007669"/>
    <property type="project" value="InterPro"/>
</dbReference>